<dbReference type="Proteomes" id="UP000638263">
    <property type="component" value="Unassembled WGS sequence"/>
</dbReference>
<reference evidence="1" key="2">
    <citation type="submission" date="2020-09" db="EMBL/GenBank/DDBJ databases">
        <authorList>
            <person name="Sun Q."/>
            <person name="Zhou Y."/>
        </authorList>
    </citation>
    <scope>NUCLEOTIDE SEQUENCE</scope>
    <source>
        <strain evidence="1">CGMCC 4.3508</strain>
    </source>
</reference>
<dbReference type="RefSeq" id="WP_058854652.1">
    <property type="nucleotide sequence ID" value="NZ_BMMH01000043.1"/>
</dbReference>
<dbReference type="AlphaFoldDB" id="A0A917S1B1"/>
<accession>A0A917S1B1</accession>
<evidence type="ECO:0008006" key="3">
    <source>
        <dbReference type="Google" id="ProtNLM"/>
    </source>
</evidence>
<name>A0A917S1B1_9NOCA</name>
<sequence length="89" mass="9634">MAEGQFSIDPDRLHAEIAELKRLAAETAQIAAELREAHTRRGVFWGDDQPGKGFGAGYELGVEQGIGDFENLAAYTQELAIRVASASSR</sequence>
<organism evidence="1 2">
    <name type="scientific">Nocardia jinanensis</name>
    <dbReference type="NCBI Taxonomy" id="382504"/>
    <lineage>
        <taxon>Bacteria</taxon>
        <taxon>Bacillati</taxon>
        <taxon>Actinomycetota</taxon>
        <taxon>Actinomycetes</taxon>
        <taxon>Mycobacteriales</taxon>
        <taxon>Nocardiaceae</taxon>
        <taxon>Nocardia</taxon>
    </lineage>
</organism>
<evidence type="ECO:0000313" key="1">
    <source>
        <dbReference type="EMBL" id="GGL46546.1"/>
    </source>
</evidence>
<gene>
    <name evidence="1" type="ORF">GCM10011588_71700</name>
</gene>
<evidence type="ECO:0000313" key="2">
    <source>
        <dbReference type="Proteomes" id="UP000638263"/>
    </source>
</evidence>
<comment type="caution">
    <text evidence="1">The sequence shown here is derived from an EMBL/GenBank/DDBJ whole genome shotgun (WGS) entry which is preliminary data.</text>
</comment>
<proteinExistence type="predicted"/>
<reference evidence="1" key="1">
    <citation type="journal article" date="2014" name="Int. J. Syst. Evol. Microbiol.">
        <title>Complete genome sequence of Corynebacterium casei LMG S-19264T (=DSM 44701T), isolated from a smear-ripened cheese.</title>
        <authorList>
            <consortium name="US DOE Joint Genome Institute (JGI-PGF)"/>
            <person name="Walter F."/>
            <person name="Albersmeier A."/>
            <person name="Kalinowski J."/>
            <person name="Ruckert C."/>
        </authorList>
    </citation>
    <scope>NUCLEOTIDE SEQUENCE</scope>
    <source>
        <strain evidence="1">CGMCC 4.3508</strain>
    </source>
</reference>
<keyword evidence="2" id="KW-1185">Reference proteome</keyword>
<dbReference type="EMBL" id="BMMH01000043">
    <property type="protein sequence ID" value="GGL46546.1"/>
    <property type="molecule type" value="Genomic_DNA"/>
</dbReference>
<protein>
    <recommendedName>
        <fullName evidence="3">WXG100 family type VII secretion target</fullName>
    </recommendedName>
</protein>